<name>A0A2T1FL69_9CYAN</name>
<dbReference type="EMBL" id="PVWO01000493">
    <property type="protein sequence ID" value="PSB45756.1"/>
    <property type="molecule type" value="Genomic_DNA"/>
</dbReference>
<gene>
    <name evidence="1" type="ORF">C7B77_25075</name>
</gene>
<evidence type="ECO:0000313" key="1">
    <source>
        <dbReference type="EMBL" id="PSB45756.1"/>
    </source>
</evidence>
<organism evidence="1 2">
    <name type="scientific">Chamaesiphon polymorphus CCALA 037</name>
    <dbReference type="NCBI Taxonomy" id="2107692"/>
    <lineage>
        <taxon>Bacteria</taxon>
        <taxon>Bacillati</taxon>
        <taxon>Cyanobacteriota</taxon>
        <taxon>Cyanophyceae</taxon>
        <taxon>Gomontiellales</taxon>
        <taxon>Chamaesiphonaceae</taxon>
        <taxon>Chamaesiphon</taxon>
    </lineage>
</organism>
<accession>A0A2T1FL69</accession>
<dbReference type="AlphaFoldDB" id="A0A2T1FL69"/>
<sequence>MKYTQEFDLNISDELEDRFNRVRPSWAKIATFVSCGDWWFSNYDDDDDTLQQPSLEDLKEPSKIYRGSFSYLKSEHLTGKFWVVYKPDFSISTWFHNKPEELSQSAMVLVSPVEKNFEDAEDDTSSIKASYFNFYKKLKVK</sequence>
<evidence type="ECO:0000313" key="2">
    <source>
        <dbReference type="Proteomes" id="UP000238937"/>
    </source>
</evidence>
<comment type="caution">
    <text evidence="1">The sequence shown here is derived from an EMBL/GenBank/DDBJ whole genome shotgun (WGS) entry which is preliminary data.</text>
</comment>
<dbReference type="RefSeq" id="WP_106311368.1">
    <property type="nucleotide sequence ID" value="NZ_PVWO01000493.1"/>
</dbReference>
<keyword evidence="2" id="KW-1185">Reference proteome</keyword>
<reference evidence="1 2" key="1">
    <citation type="submission" date="2018-03" db="EMBL/GenBank/DDBJ databases">
        <title>The ancient ancestry and fast evolution of plastids.</title>
        <authorList>
            <person name="Moore K.R."/>
            <person name="Magnabosco C."/>
            <person name="Momper L."/>
            <person name="Gold D.A."/>
            <person name="Bosak T."/>
            <person name="Fournier G.P."/>
        </authorList>
    </citation>
    <scope>NUCLEOTIDE SEQUENCE [LARGE SCALE GENOMIC DNA]</scope>
    <source>
        <strain evidence="1 2">CCALA 037</strain>
    </source>
</reference>
<protein>
    <submittedName>
        <fullName evidence="1">Uncharacterized protein</fullName>
    </submittedName>
</protein>
<dbReference type="Proteomes" id="UP000238937">
    <property type="component" value="Unassembled WGS sequence"/>
</dbReference>
<proteinExistence type="predicted"/>